<gene>
    <name evidence="1" type="ORF">F0Q45_10250</name>
</gene>
<proteinExistence type="predicted"/>
<accession>A0A5B1BQJ8</accession>
<comment type="caution">
    <text evidence="1">The sequence shown here is derived from an EMBL/GenBank/DDBJ whole genome shotgun (WGS) entry which is preliminary data.</text>
</comment>
<protein>
    <submittedName>
        <fullName evidence="1">Uncharacterized protein</fullName>
    </submittedName>
</protein>
<name>A0A5B1BQJ8_MYCSI</name>
<keyword evidence="2" id="KW-1185">Reference proteome</keyword>
<dbReference type="OrthoDB" id="4730892at2"/>
<sequence>MGSDSNHNRHDTRYTHLPVMFRDEYNDKTYGTIVLEGEMTEDQHAELNRYLLRGNEYRPAVLDLIGLVLNRTDDEWFEMNLTEMKIEASDQPRWGGELDEYLPASIEEFIACFKAAAQRRWRLPGTLHVEIDATIDDGWLATVPALESVIARVEEQLAAGNMPDLRCTVVKTPEGQPIGCAWVTD</sequence>
<dbReference type="RefSeq" id="WP_149653849.1">
    <property type="nucleotide sequence ID" value="NZ_VTZN01000049.1"/>
</dbReference>
<evidence type="ECO:0000313" key="2">
    <source>
        <dbReference type="Proteomes" id="UP000324701"/>
    </source>
</evidence>
<organism evidence="1 2">
    <name type="scientific">Mycobacterium simiae</name>
    <name type="common">Mycobacterium habana</name>
    <dbReference type="NCBI Taxonomy" id="1784"/>
    <lineage>
        <taxon>Bacteria</taxon>
        <taxon>Bacillati</taxon>
        <taxon>Actinomycetota</taxon>
        <taxon>Actinomycetes</taxon>
        <taxon>Mycobacteriales</taxon>
        <taxon>Mycobacteriaceae</taxon>
        <taxon>Mycobacterium</taxon>
        <taxon>Mycobacterium simiae complex</taxon>
    </lineage>
</organism>
<dbReference type="AlphaFoldDB" id="A0A5B1BQJ8"/>
<reference evidence="1 2" key="1">
    <citation type="submission" date="2019-09" db="EMBL/GenBank/DDBJ databases">
        <title>Report of infection by Mycobacterium simiae a patient suffering from pulmonary tuberculosis.</title>
        <authorList>
            <person name="Mohanty P.S."/>
            <person name="Bansal A.K."/>
            <person name="Singh H."/>
            <person name="Sharma S."/>
            <person name="Patil S.A."/>
            <person name="Upadhaya P."/>
            <person name="Singh P.K."/>
            <person name="Kumar D."/>
            <person name="Kumar S."/>
            <person name="Singh R.K."/>
            <person name="Chaudhary B."/>
        </authorList>
    </citation>
    <scope>NUCLEOTIDE SEQUENCE [LARGE SCALE GENOMIC DNA]</scope>
    <source>
        <strain evidence="1 2">JAL-560-SIM</strain>
    </source>
</reference>
<dbReference type="Proteomes" id="UP000324701">
    <property type="component" value="Unassembled WGS sequence"/>
</dbReference>
<dbReference type="EMBL" id="VTZN01000049">
    <property type="protein sequence ID" value="KAA1250311.1"/>
    <property type="molecule type" value="Genomic_DNA"/>
</dbReference>
<evidence type="ECO:0000313" key="1">
    <source>
        <dbReference type="EMBL" id="KAA1250311.1"/>
    </source>
</evidence>